<organism evidence="3 4">
    <name type="scientific">Natrialba hulunbeirensis JCM 10989</name>
    <dbReference type="NCBI Taxonomy" id="1227493"/>
    <lineage>
        <taxon>Archaea</taxon>
        <taxon>Methanobacteriati</taxon>
        <taxon>Methanobacteriota</taxon>
        <taxon>Stenosarchaea group</taxon>
        <taxon>Halobacteria</taxon>
        <taxon>Halobacteriales</taxon>
        <taxon>Natrialbaceae</taxon>
        <taxon>Natrialba</taxon>
    </lineage>
</organism>
<proteinExistence type="predicted"/>
<dbReference type="RefSeq" id="WP_006652813.1">
    <property type="nucleotide sequence ID" value="NZ_AOIM01000020.1"/>
</dbReference>
<evidence type="ECO:0000259" key="2">
    <source>
        <dbReference type="Pfam" id="PF13699"/>
    </source>
</evidence>
<reference evidence="3 4" key="1">
    <citation type="journal article" date="2014" name="PLoS Genet.">
        <title>Phylogenetically driven sequencing of extremely halophilic archaea reveals strategies for static and dynamic osmo-response.</title>
        <authorList>
            <person name="Becker E.A."/>
            <person name="Seitzer P.M."/>
            <person name="Tritt A."/>
            <person name="Larsen D."/>
            <person name="Krusor M."/>
            <person name="Yao A.I."/>
            <person name="Wu D."/>
            <person name="Madern D."/>
            <person name="Eisen J.A."/>
            <person name="Darling A.E."/>
            <person name="Facciotti M.T."/>
        </authorList>
    </citation>
    <scope>NUCLEOTIDE SEQUENCE [LARGE SCALE GENOMIC DNA]</scope>
    <source>
        <strain evidence="3 4">JCM 10989</strain>
    </source>
</reference>
<dbReference type="EMBL" id="AOIM01000020">
    <property type="protein sequence ID" value="ELY92378.1"/>
    <property type="molecule type" value="Genomic_DNA"/>
</dbReference>
<dbReference type="PATRIC" id="fig|1227493.4.peg.1583"/>
<dbReference type="Proteomes" id="UP000011519">
    <property type="component" value="Unassembled WGS sequence"/>
</dbReference>
<evidence type="ECO:0000313" key="3">
    <source>
        <dbReference type="EMBL" id="ELY92378.1"/>
    </source>
</evidence>
<evidence type="ECO:0000313" key="4">
    <source>
        <dbReference type="Proteomes" id="UP000011519"/>
    </source>
</evidence>
<feature type="domain" description="eCIS core" evidence="2">
    <location>
        <begin position="117"/>
        <end position="194"/>
    </location>
</feature>
<dbReference type="STRING" id="1227493.C483_07983"/>
<accession>M0A4V5</accession>
<keyword evidence="4" id="KW-1185">Reference proteome</keyword>
<feature type="region of interest" description="Disordered" evidence="1">
    <location>
        <begin position="1"/>
        <end position="83"/>
    </location>
</feature>
<sequence length="409" mass="43334">MGRKRKRKRKRTSKSTDADESSESQTKRRSLSSTRSKSRLGPLDGTAAVDQGIGNDINALTGQPEGFDAMAGSNTPDFEPLPTGADAQIQRALEGTDTTQEEVPTTVLDVLGQGGTPLDSPIQRALEERMDADFSNVRVHTGAKAAEAAEAIDAKAFTCGNDIVFNSGEYDTESPEGQHLLAHELAHVKQQNGGAPISMMPKEGADLEIDPDPQLEREADQAAVQALSTDEPLVVSRMGTDVHIQRSIKGKVEDFLSGDQPAFEEGVHAIDDDERGELSESVNRIIDDVKQLKEDVYGSDGVDAVGASKKGILAGGLALGAGAVGVATGTVGAAVGLVGAPLLAYAATTSEELYEQVGKRAIDKGGKWAGEKYEDELQWLKEKYRSLEQKLGLGDGTEHGGNDPLADKK</sequence>
<dbReference type="Pfam" id="PF13699">
    <property type="entry name" value="eCIS_core"/>
    <property type="match status" value="1"/>
</dbReference>
<comment type="caution">
    <text evidence="3">The sequence shown here is derived from an EMBL/GenBank/DDBJ whole genome shotgun (WGS) entry which is preliminary data.</text>
</comment>
<dbReference type="AlphaFoldDB" id="M0A4V5"/>
<gene>
    <name evidence="3" type="ORF">C483_07983</name>
</gene>
<dbReference type="InterPro" id="IPR025295">
    <property type="entry name" value="eCIS_core_dom"/>
</dbReference>
<protein>
    <recommendedName>
        <fullName evidence="2">eCIS core domain-containing protein</fullName>
    </recommendedName>
</protein>
<dbReference type="OrthoDB" id="206512at2157"/>
<feature type="compositionally biased region" description="Basic residues" evidence="1">
    <location>
        <begin position="1"/>
        <end position="13"/>
    </location>
</feature>
<name>M0A4V5_9EURY</name>
<evidence type="ECO:0000256" key="1">
    <source>
        <dbReference type="SAM" id="MobiDB-lite"/>
    </source>
</evidence>